<dbReference type="InterPro" id="IPR005607">
    <property type="entry name" value="BSD_dom"/>
</dbReference>
<dbReference type="PROSITE" id="PS50858">
    <property type="entry name" value="BSD"/>
    <property type="match status" value="1"/>
</dbReference>
<dbReference type="SUPFAM" id="SSF52833">
    <property type="entry name" value="Thioredoxin-like"/>
    <property type="match status" value="1"/>
</dbReference>
<reference evidence="7" key="1">
    <citation type="submission" date="2021-05" db="EMBL/GenBank/DDBJ databases">
        <title>The genome of the haptophyte Pavlova lutheri (Diacronema luteri, Pavlovales) - a model for lipid biosynthesis in eukaryotic algae.</title>
        <authorList>
            <person name="Hulatt C.J."/>
            <person name="Posewitz M.C."/>
        </authorList>
    </citation>
    <scope>NUCLEOTIDE SEQUENCE</scope>
    <source>
        <strain evidence="7">NIVA-4/92</strain>
    </source>
</reference>
<dbReference type="PANTHER" id="PTHR43969:SF9">
    <property type="entry name" value="GLUTATHIONE S TRANSFERASE D10, ISOFORM A-RELATED"/>
    <property type="match status" value="1"/>
</dbReference>
<dbReference type="EMBL" id="JAGTXO010000004">
    <property type="protein sequence ID" value="KAG8468339.1"/>
    <property type="molecule type" value="Genomic_DNA"/>
</dbReference>
<dbReference type="GO" id="GO:0006749">
    <property type="term" value="P:glutathione metabolic process"/>
    <property type="evidence" value="ECO:0007669"/>
    <property type="project" value="TreeGrafter"/>
</dbReference>
<name>A0A8J6CD85_DIALT</name>
<dbReference type="SMART" id="SM00751">
    <property type="entry name" value="BSD"/>
    <property type="match status" value="1"/>
</dbReference>
<dbReference type="PROSITE" id="PS50404">
    <property type="entry name" value="GST_NTER"/>
    <property type="match status" value="1"/>
</dbReference>
<dbReference type="InterPro" id="IPR035925">
    <property type="entry name" value="BSD_dom_sf"/>
</dbReference>
<feature type="compositionally biased region" description="Low complexity" evidence="2">
    <location>
        <begin position="301"/>
        <end position="315"/>
    </location>
</feature>
<keyword evidence="8" id="KW-1185">Reference proteome</keyword>
<dbReference type="InterPro" id="IPR000582">
    <property type="entry name" value="Acyl-CoA-binding_protein"/>
</dbReference>
<accession>A0A8J6CD85</accession>
<evidence type="ECO:0000313" key="7">
    <source>
        <dbReference type="EMBL" id="KAG8468339.1"/>
    </source>
</evidence>
<dbReference type="GO" id="GO:0000062">
    <property type="term" value="F:fatty-acyl-CoA binding"/>
    <property type="evidence" value="ECO:0007669"/>
    <property type="project" value="InterPro"/>
</dbReference>
<feature type="domain" description="GST N-terminal" evidence="3">
    <location>
        <begin position="331"/>
        <end position="412"/>
    </location>
</feature>
<dbReference type="PROSITE" id="PS50405">
    <property type="entry name" value="GST_CTER"/>
    <property type="match status" value="1"/>
</dbReference>
<dbReference type="Pfam" id="PF00887">
    <property type="entry name" value="ACBP"/>
    <property type="match status" value="1"/>
</dbReference>
<comment type="caution">
    <text evidence="7">The sequence shown here is derived from an EMBL/GenBank/DDBJ whole genome shotgun (WGS) entry which is preliminary data.</text>
</comment>
<dbReference type="InterPro" id="IPR004046">
    <property type="entry name" value="GST_C"/>
</dbReference>
<sequence>MGNTQTIYLPPWEPTTDEEKARAEEYTEAVRSISLVARHFVEPDPVVDSPDFPFDWQTHRAFAESAYRNDTRLYKLLPRLVPKHVSEEDFWRNYFSHVYAVKCRFANSPPALPEPPTAPPTAPLPGVVVADSGAARLTRAASLTSQLPYPERFELALKYVREGPSLPDDAAPGDRILMDVLSQQATIGQCNAPRPGLFDGAEAKARHDAWQKLGSMSKHEAMHLYVQALEIFRKDWVLWDGLQITPDMVKRADAVATPKRALPDGLPSPAADGASAAHERQPPPNNGAVAGAPSSPPSLPRTPAALASAAGTSSAHHAENGGIVQSPRHKERMSIFLLDISPSSRAVALLLEMLPAARHVRTITVSRISELPEPVQKGCAKLPLLVEEQHGFELWDAHAIMGYLVEKYAPAAGPAPTASFFLPRDCEGKAKVQQFLAYRQATLWPAVRDHVFAQLFPSSPVCPVSRGSALREYVENGERRLQMELNRLNTVFLDEMPFLAGDKPSAADISCACAVSLLDWVSSPRVEQYPNVAVWFTAVSLFPGYKETAIAHKQFATTPNDVQQGHFALALIE</sequence>
<dbReference type="Pfam" id="PF00043">
    <property type="entry name" value="GST_C"/>
    <property type="match status" value="1"/>
</dbReference>
<evidence type="ECO:0000313" key="8">
    <source>
        <dbReference type="Proteomes" id="UP000751190"/>
    </source>
</evidence>
<dbReference type="GO" id="GO:0004364">
    <property type="term" value="F:glutathione transferase activity"/>
    <property type="evidence" value="ECO:0007669"/>
    <property type="project" value="TreeGrafter"/>
</dbReference>
<evidence type="ECO:0000256" key="2">
    <source>
        <dbReference type="SAM" id="MobiDB-lite"/>
    </source>
</evidence>
<evidence type="ECO:0000259" key="5">
    <source>
        <dbReference type="PROSITE" id="PS50858"/>
    </source>
</evidence>
<dbReference type="Gene3D" id="3.40.30.10">
    <property type="entry name" value="Glutaredoxin"/>
    <property type="match status" value="1"/>
</dbReference>
<dbReference type="SUPFAM" id="SSF47616">
    <property type="entry name" value="GST C-terminal domain-like"/>
    <property type="match status" value="1"/>
</dbReference>
<dbReference type="AlphaFoldDB" id="A0A8J6CD85"/>
<gene>
    <name evidence="7" type="ORF">KFE25_013422</name>
</gene>
<dbReference type="InterPro" id="IPR010987">
    <property type="entry name" value="Glutathione-S-Trfase_C-like"/>
</dbReference>
<organism evidence="7 8">
    <name type="scientific">Diacronema lutheri</name>
    <name type="common">Unicellular marine alga</name>
    <name type="synonym">Monochrysis lutheri</name>
    <dbReference type="NCBI Taxonomy" id="2081491"/>
    <lineage>
        <taxon>Eukaryota</taxon>
        <taxon>Haptista</taxon>
        <taxon>Haptophyta</taxon>
        <taxon>Pavlovophyceae</taxon>
        <taxon>Pavlovales</taxon>
        <taxon>Pavlovaceae</taxon>
        <taxon>Diacronema</taxon>
    </lineage>
</organism>
<evidence type="ECO:0000259" key="3">
    <source>
        <dbReference type="PROSITE" id="PS50404"/>
    </source>
</evidence>
<feature type="domain" description="ACB" evidence="6">
    <location>
        <begin position="149"/>
        <end position="238"/>
    </location>
</feature>
<dbReference type="PROSITE" id="PS51228">
    <property type="entry name" value="ACB_2"/>
    <property type="match status" value="1"/>
</dbReference>
<proteinExistence type="predicted"/>
<dbReference type="Gene3D" id="1.10.3970.10">
    <property type="entry name" value="BSD domain"/>
    <property type="match status" value="1"/>
</dbReference>
<evidence type="ECO:0000256" key="1">
    <source>
        <dbReference type="ARBA" id="ARBA00011738"/>
    </source>
</evidence>
<dbReference type="InterPro" id="IPR004045">
    <property type="entry name" value="Glutathione_S-Trfase_N"/>
</dbReference>
<dbReference type="InterPro" id="IPR036249">
    <property type="entry name" value="Thioredoxin-like_sf"/>
</dbReference>
<dbReference type="PANTHER" id="PTHR43969">
    <property type="entry name" value="GLUTATHIONE S TRANSFERASE D10, ISOFORM A-RELATED"/>
    <property type="match status" value="1"/>
</dbReference>
<protein>
    <recommendedName>
        <fullName evidence="9">BSD domain-containing protein</fullName>
    </recommendedName>
</protein>
<dbReference type="OrthoDB" id="2309723at2759"/>
<feature type="domain" description="BSD" evidence="5">
    <location>
        <begin position="48"/>
        <end position="102"/>
    </location>
</feature>
<dbReference type="InterPro" id="IPR014352">
    <property type="entry name" value="FERM/acyl-CoA-bd_prot_sf"/>
</dbReference>
<comment type="subunit">
    <text evidence="1">Homodimer.</text>
</comment>
<dbReference type="InterPro" id="IPR036282">
    <property type="entry name" value="Glutathione-S-Trfase_C_sf"/>
</dbReference>
<dbReference type="SUPFAM" id="SSF47027">
    <property type="entry name" value="Acyl-CoA binding protein"/>
    <property type="match status" value="1"/>
</dbReference>
<dbReference type="Proteomes" id="UP000751190">
    <property type="component" value="Unassembled WGS sequence"/>
</dbReference>
<evidence type="ECO:0008006" key="9">
    <source>
        <dbReference type="Google" id="ProtNLM"/>
    </source>
</evidence>
<feature type="domain" description="GST C-terminal" evidence="4">
    <location>
        <begin position="425"/>
        <end position="559"/>
    </location>
</feature>
<dbReference type="Pfam" id="PF03909">
    <property type="entry name" value="BSD"/>
    <property type="match status" value="1"/>
</dbReference>
<dbReference type="InterPro" id="IPR035984">
    <property type="entry name" value="Acyl-CoA-binding_sf"/>
</dbReference>
<dbReference type="Gene3D" id="1.20.1050.10">
    <property type="match status" value="1"/>
</dbReference>
<dbReference type="SUPFAM" id="SSF140383">
    <property type="entry name" value="BSD domain-like"/>
    <property type="match status" value="1"/>
</dbReference>
<evidence type="ECO:0000259" key="4">
    <source>
        <dbReference type="PROSITE" id="PS50405"/>
    </source>
</evidence>
<evidence type="ECO:0000259" key="6">
    <source>
        <dbReference type="PROSITE" id="PS51228"/>
    </source>
</evidence>
<dbReference type="Gene3D" id="1.20.80.10">
    <property type="match status" value="1"/>
</dbReference>
<feature type="region of interest" description="Disordered" evidence="2">
    <location>
        <begin position="259"/>
        <end position="325"/>
    </location>
</feature>